<feature type="domain" description="Enoyl reductase (ER)" evidence="1">
    <location>
        <begin position="14"/>
        <end position="329"/>
    </location>
</feature>
<dbReference type="InterPro" id="IPR036291">
    <property type="entry name" value="NAD(P)-bd_dom_sf"/>
</dbReference>
<dbReference type="Pfam" id="PF00107">
    <property type="entry name" value="ADH_zinc_N"/>
    <property type="match status" value="1"/>
</dbReference>
<dbReference type="AlphaFoldDB" id="A0A7T5VCU1"/>
<dbReference type="KEGG" id="dog:HP555_06410"/>
<sequence>MNDKRYRALVAYEAADNTIQRRIEQKDIDSLPAGDVLIRVHYSSLNYKDALSASGNRGVTKQYPHTPGIDAAGIVVTSTDPAWQKGDPVICTGYDLGMNIAGGFGQYIRVPGSWLVRLPPGLTLLESMRLGTAGFTAAQCVWHLERNNITPDKGPVLVTGASGGVGTVAIVLLRAIGYKIIAVTGKPSEHAFLTGIGAHTVMSRKELLKDADKLLLPTRWHGVVDTVGGAFLAAAIKGTAFDGVVTCCGNASSSELALSVYPFILRGVHLIGVYSANCPMERRVRIWEKLAGEWKIDRLDTISRLVSLDHLEVEMKAMLAGKGKGRCVVDLGGAEDVS</sequence>
<dbReference type="Proteomes" id="UP000596092">
    <property type="component" value="Chromosome"/>
</dbReference>
<dbReference type="SUPFAM" id="SSF50129">
    <property type="entry name" value="GroES-like"/>
    <property type="match status" value="1"/>
</dbReference>
<dbReference type="InterPro" id="IPR020843">
    <property type="entry name" value="ER"/>
</dbReference>
<dbReference type="InterPro" id="IPR011032">
    <property type="entry name" value="GroES-like_sf"/>
</dbReference>
<dbReference type="Pfam" id="PF08240">
    <property type="entry name" value="ADH_N"/>
    <property type="match status" value="1"/>
</dbReference>
<dbReference type="EMBL" id="CP054140">
    <property type="protein sequence ID" value="QQG65524.1"/>
    <property type="molecule type" value="Genomic_DNA"/>
</dbReference>
<dbReference type="NCBIfam" id="TIGR02823">
    <property type="entry name" value="oxido_YhdH"/>
    <property type="match status" value="1"/>
</dbReference>
<dbReference type="InterPro" id="IPR051397">
    <property type="entry name" value="Zn-ADH-like_protein"/>
</dbReference>
<proteinExistence type="predicted"/>
<dbReference type="Gene3D" id="3.90.180.10">
    <property type="entry name" value="Medium-chain alcohol dehydrogenases, catalytic domain"/>
    <property type="match status" value="1"/>
</dbReference>
<accession>A0A7T5VCU1</accession>
<name>A0A7T5VCU1_9BACT</name>
<evidence type="ECO:0000313" key="3">
    <source>
        <dbReference type="Proteomes" id="UP000596092"/>
    </source>
</evidence>
<dbReference type="CDD" id="cd05280">
    <property type="entry name" value="MDR_yhdh_yhfp"/>
    <property type="match status" value="1"/>
</dbReference>
<reference evidence="2 3" key="1">
    <citation type="submission" date="2020-05" db="EMBL/GenBank/DDBJ databases">
        <title>Complete genome of Desulfobulbus oligotrophicus.</title>
        <authorList>
            <person name="Podar M."/>
        </authorList>
    </citation>
    <scope>NUCLEOTIDE SEQUENCE [LARGE SCALE GENOMIC DNA]</scope>
    <source>
        <strain evidence="2 3">Prop6</strain>
    </source>
</reference>
<dbReference type="GO" id="GO:0043957">
    <property type="term" value="F:acryloyl-CoA reductase (NADPH) activity"/>
    <property type="evidence" value="ECO:0007669"/>
    <property type="project" value="TreeGrafter"/>
</dbReference>
<dbReference type="SUPFAM" id="SSF51735">
    <property type="entry name" value="NAD(P)-binding Rossmann-fold domains"/>
    <property type="match status" value="1"/>
</dbReference>
<keyword evidence="3" id="KW-1185">Reference proteome</keyword>
<dbReference type="SMART" id="SM00829">
    <property type="entry name" value="PKS_ER"/>
    <property type="match status" value="1"/>
</dbReference>
<dbReference type="InterPro" id="IPR014188">
    <property type="entry name" value="Acrylyl-CoA_reductase_AcuI"/>
</dbReference>
<dbReference type="PANTHER" id="PTHR43677">
    <property type="entry name" value="SHORT-CHAIN DEHYDROGENASE/REDUCTASE"/>
    <property type="match status" value="1"/>
</dbReference>
<evidence type="ECO:0000313" key="2">
    <source>
        <dbReference type="EMBL" id="QQG65524.1"/>
    </source>
</evidence>
<gene>
    <name evidence="2" type="ORF">HP555_06410</name>
</gene>
<dbReference type="InterPro" id="IPR013149">
    <property type="entry name" value="ADH-like_C"/>
</dbReference>
<organism evidence="2 3">
    <name type="scientific">Desulfobulbus oligotrophicus</name>
    <dbReference type="NCBI Taxonomy" id="1909699"/>
    <lineage>
        <taxon>Bacteria</taxon>
        <taxon>Pseudomonadati</taxon>
        <taxon>Thermodesulfobacteriota</taxon>
        <taxon>Desulfobulbia</taxon>
        <taxon>Desulfobulbales</taxon>
        <taxon>Desulfobulbaceae</taxon>
        <taxon>Desulfobulbus</taxon>
    </lineage>
</organism>
<evidence type="ECO:0000259" key="1">
    <source>
        <dbReference type="SMART" id="SM00829"/>
    </source>
</evidence>
<protein>
    <submittedName>
        <fullName evidence="2">YhdH/YhfP family quinone oxidoreductase</fullName>
    </submittedName>
</protein>
<dbReference type="Gene3D" id="3.40.50.720">
    <property type="entry name" value="NAD(P)-binding Rossmann-like Domain"/>
    <property type="match status" value="1"/>
</dbReference>
<dbReference type="InterPro" id="IPR013154">
    <property type="entry name" value="ADH-like_N"/>
</dbReference>
<dbReference type="PANTHER" id="PTHR43677:SF1">
    <property type="entry name" value="ACRYLYL-COA REDUCTASE ACUI-RELATED"/>
    <property type="match status" value="1"/>
</dbReference>
<dbReference type="RefSeq" id="WP_199264345.1">
    <property type="nucleotide sequence ID" value="NZ_CP054140.1"/>
</dbReference>